<keyword evidence="10 11" id="KW-0012">Acyltransferase</keyword>
<dbReference type="CDD" id="cd00834">
    <property type="entry name" value="KAS_I_II"/>
    <property type="match status" value="1"/>
</dbReference>
<evidence type="ECO:0000256" key="12">
    <source>
        <dbReference type="PIRSR" id="PIRSR000447-1"/>
    </source>
</evidence>
<reference evidence="15 16" key="1">
    <citation type="submission" date="2014-08" db="EMBL/GenBank/DDBJ databases">
        <authorList>
            <person name="Hassan Y.I."/>
            <person name="Lepp D."/>
            <person name="Zhou T."/>
        </authorList>
    </citation>
    <scope>NUCLEOTIDE SEQUENCE [LARGE SCALE GENOMIC DNA]</scope>
    <source>
        <strain evidence="15 16">IFO13584</strain>
    </source>
</reference>
<feature type="domain" description="Ketosynthase family 3 (KS3)" evidence="14">
    <location>
        <begin position="7"/>
        <end position="425"/>
    </location>
</feature>
<dbReference type="OrthoDB" id="9808669at2"/>
<evidence type="ECO:0000259" key="14">
    <source>
        <dbReference type="PROSITE" id="PS52004"/>
    </source>
</evidence>
<comment type="catalytic activity">
    <reaction evidence="11">
        <text>a fatty acyl-[ACP] + malonyl-[ACP] + H(+) = a 3-oxoacyl-[ACP] + holo-[ACP] + CO2</text>
        <dbReference type="Rhea" id="RHEA:22836"/>
        <dbReference type="Rhea" id="RHEA-COMP:9623"/>
        <dbReference type="Rhea" id="RHEA-COMP:9685"/>
        <dbReference type="Rhea" id="RHEA-COMP:9916"/>
        <dbReference type="Rhea" id="RHEA-COMP:14125"/>
        <dbReference type="ChEBI" id="CHEBI:15378"/>
        <dbReference type="ChEBI" id="CHEBI:16526"/>
        <dbReference type="ChEBI" id="CHEBI:64479"/>
        <dbReference type="ChEBI" id="CHEBI:78449"/>
        <dbReference type="ChEBI" id="CHEBI:78776"/>
        <dbReference type="ChEBI" id="CHEBI:138651"/>
    </reaction>
</comment>
<comment type="function">
    <text evidence="11">Involved in the type II fatty acid elongation cycle. Catalyzes the elongation of a wide range of acyl-ACP by the addition of two carbons from malonyl-ACP to an acyl acceptor. Can efficiently catalyze the conversion of palmitoleoyl-ACP (cis-hexadec-9-enoyl-ACP) to cis-vaccenoyl-ACP (cis-octadec-11-enoyl-ACP), an essential step in the thermal regulation of fatty acid composition.</text>
</comment>
<dbReference type="InterPro" id="IPR017568">
    <property type="entry name" value="3-oxoacyl-ACP_synth-2"/>
</dbReference>
<keyword evidence="7" id="KW-0276">Fatty acid metabolism</keyword>
<dbReference type="AlphaFoldDB" id="A0A087LX07"/>
<dbReference type="GO" id="GO:0005829">
    <property type="term" value="C:cytosol"/>
    <property type="evidence" value="ECO:0007669"/>
    <property type="project" value="TreeGrafter"/>
</dbReference>
<dbReference type="InterPro" id="IPR014031">
    <property type="entry name" value="Ketoacyl_synth_C"/>
</dbReference>
<evidence type="ECO:0000256" key="4">
    <source>
        <dbReference type="ARBA" id="ARBA00014657"/>
    </source>
</evidence>
<dbReference type="UniPathway" id="UPA00094"/>
<accession>A0A087LX07</accession>
<dbReference type="NCBIfam" id="NF005589">
    <property type="entry name" value="PRK07314.1"/>
    <property type="match status" value="1"/>
</dbReference>
<name>A0A087LX07_9HYPH</name>
<dbReference type="Pfam" id="PF00109">
    <property type="entry name" value="ketoacyl-synt"/>
    <property type="match status" value="1"/>
</dbReference>
<dbReference type="GO" id="GO:0006633">
    <property type="term" value="P:fatty acid biosynthetic process"/>
    <property type="evidence" value="ECO:0007669"/>
    <property type="project" value="UniProtKB-UniRule"/>
</dbReference>
<evidence type="ECO:0000256" key="6">
    <source>
        <dbReference type="ARBA" id="ARBA00022679"/>
    </source>
</evidence>
<dbReference type="PROSITE" id="PS52004">
    <property type="entry name" value="KS3_2"/>
    <property type="match status" value="1"/>
</dbReference>
<dbReference type="Pfam" id="PF02801">
    <property type="entry name" value="Ketoacyl-synt_C"/>
    <property type="match status" value="1"/>
</dbReference>
<dbReference type="SMART" id="SM00825">
    <property type="entry name" value="PKS_KS"/>
    <property type="match status" value="1"/>
</dbReference>
<comment type="caution">
    <text evidence="15">The sequence shown here is derived from an EMBL/GenBank/DDBJ whole genome shotgun (WGS) entry which is preliminary data.</text>
</comment>
<dbReference type="GO" id="GO:0004315">
    <property type="term" value="F:3-oxoacyl-[acyl-carrier-protein] synthase activity"/>
    <property type="evidence" value="ECO:0007669"/>
    <property type="project" value="UniProtKB-UniRule"/>
</dbReference>
<evidence type="ECO:0000256" key="5">
    <source>
        <dbReference type="ARBA" id="ARBA00022516"/>
    </source>
</evidence>
<dbReference type="SUPFAM" id="SSF53901">
    <property type="entry name" value="Thiolase-like"/>
    <property type="match status" value="2"/>
</dbReference>
<dbReference type="NCBIfam" id="NF004970">
    <property type="entry name" value="PRK06333.1"/>
    <property type="match status" value="1"/>
</dbReference>
<comment type="catalytic activity">
    <reaction evidence="11">
        <text>(9Z)-hexadecenoyl-[ACP] + malonyl-[ACP] + H(+) = 3-oxo-(11Z)-octadecenoyl-[ACP] + holo-[ACP] + CO2</text>
        <dbReference type="Rhea" id="RHEA:55040"/>
        <dbReference type="Rhea" id="RHEA-COMP:9623"/>
        <dbReference type="Rhea" id="RHEA-COMP:9685"/>
        <dbReference type="Rhea" id="RHEA-COMP:10800"/>
        <dbReference type="Rhea" id="RHEA-COMP:14074"/>
        <dbReference type="ChEBI" id="CHEBI:15378"/>
        <dbReference type="ChEBI" id="CHEBI:16526"/>
        <dbReference type="ChEBI" id="CHEBI:64479"/>
        <dbReference type="ChEBI" id="CHEBI:78449"/>
        <dbReference type="ChEBI" id="CHEBI:83989"/>
        <dbReference type="ChEBI" id="CHEBI:138538"/>
        <dbReference type="EC" id="2.3.1.179"/>
    </reaction>
</comment>
<organism evidence="15 16">
    <name type="scientific">Devosia riboflavina</name>
    <dbReference type="NCBI Taxonomy" id="46914"/>
    <lineage>
        <taxon>Bacteria</taxon>
        <taxon>Pseudomonadati</taxon>
        <taxon>Pseudomonadota</taxon>
        <taxon>Alphaproteobacteria</taxon>
        <taxon>Hyphomicrobiales</taxon>
        <taxon>Devosiaceae</taxon>
        <taxon>Devosia</taxon>
    </lineage>
</organism>
<evidence type="ECO:0000256" key="1">
    <source>
        <dbReference type="ARBA" id="ARBA00005194"/>
    </source>
</evidence>
<dbReference type="PIRSF" id="PIRSF000447">
    <property type="entry name" value="KAS_II"/>
    <property type="match status" value="1"/>
</dbReference>
<evidence type="ECO:0000313" key="16">
    <source>
        <dbReference type="Proteomes" id="UP000028981"/>
    </source>
</evidence>
<dbReference type="PANTHER" id="PTHR11712:SF321">
    <property type="entry name" value="3-OXOACYL-[ACYL-CARRIER-PROTEIN] SYNTHASE 2"/>
    <property type="match status" value="1"/>
</dbReference>
<evidence type="ECO:0000256" key="2">
    <source>
        <dbReference type="ARBA" id="ARBA00008467"/>
    </source>
</evidence>
<dbReference type="PANTHER" id="PTHR11712">
    <property type="entry name" value="POLYKETIDE SYNTHASE-RELATED"/>
    <property type="match status" value="1"/>
</dbReference>
<dbReference type="NCBIfam" id="TIGR03150">
    <property type="entry name" value="fabF"/>
    <property type="match status" value="1"/>
</dbReference>
<protein>
    <recommendedName>
        <fullName evidence="4 11">3-oxoacyl-[acyl-carrier-protein] synthase 2</fullName>
        <ecNumber evidence="3 11">2.3.1.179</ecNumber>
    </recommendedName>
</protein>
<evidence type="ECO:0000313" key="15">
    <source>
        <dbReference type="EMBL" id="KFL29160.1"/>
    </source>
</evidence>
<keyword evidence="9 11" id="KW-0275">Fatty acid biosynthesis</keyword>
<dbReference type="InterPro" id="IPR014030">
    <property type="entry name" value="Ketoacyl_synth_N"/>
</dbReference>
<dbReference type="EC" id="2.3.1.179" evidence="3 11"/>
<dbReference type="InterPro" id="IPR018201">
    <property type="entry name" value="Ketoacyl_synth_AS"/>
</dbReference>
<comment type="pathway">
    <text evidence="1 11">Lipid metabolism; fatty acid biosynthesis.</text>
</comment>
<keyword evidence="16" id="KW-1185">Reference proteome</keyword>
<sequence length="429" mass="43899">MLRPDPQDPIVVTGMGVVSPLGVGVETNWQRLLAGRSGIVRNDRFDTTDFVSHIAGLVPSKANDEAGFDPADHIDGKEIKKMDVFIQYSIAATAEALNQANWHPESPADQAATATIIGSGVGGSPVMARAVETINTKGPRRLSPFTVPSFLANLAAGWLSILHSFRGPIGTPVTACAASAQAIGDGMRLIMTGEAEVAVVGGAEGSVDPISLGGFGASRALSASHADDPAKASRPFDKGHDGFVLSEGAATLVIEKLSHARARGAKPLAVLAGYGTSADAYHLTAGAPDGAGAQVAIRNALSMAGLDQTQIGYVNAHATSTAVGDQAEIAALAAVFTNRGKDLSISSTKSATGHLLGAAGALEAVFSIKALETGQLPPTINLEDPIEEAAPFDLVPNQPRAKAIDYALSNSFGFGGVNAALIFGRAPKQ</sequence>
<evidence type="ECO:0000256" key="10">
    <source>
        <dbReference type="ARBA" id="ARBA00023315"/>
    </source>
</evidence>
<evidence type="ECO:0000256" key="7">
    <source>
        <dbReference type="ARBA" id="ARBA00022832"/>
    </source>
</evidence>
<dbReference type="Gene3D" id="3.40.47.10">
    <property type="match status" value="1"/>
</dbReference>
<proteinExistence type="inferred from homology"/>
<evidence type="ECO:0000256" key="11">
    <source>
        <dbReference type="PIRNR" id="PIRNR000447"/>
    </source>
</evidence>
<evidence type="ECO:0000256" key="8">
    <source>
        <dbReference type="ARBA" id="ARBA00023098"/>
    </source>
</evidence>
<dbReference type="InterPro" id="IPR020841">
    <property type="entry name" value="PKS_Beta-ketoAc_synthase_dom"/>
</dbReference>
<dbReference type="STRING" id="46914.JP75_22540"/>
<keyword evidence="6 11" id="KW-0808">Transferase</keyword>
<dbReference type="RefSeq" id="WP_035086918.1">
    <property type="nucleotide sequence ID" value="NZ_JQGC01000030.1"/>
</dbReference>
<keyword evidence="5 11" id="KW-0444">Lipid biosynthesis</keyword>
<feature type="active site" description="For beta-ketoacyl synthase activity" evidence="12">
    <location>
        <position position="176"/>
    </location>
</feature>
<comment type="similarity">
    <text evidence="2 11 13">Belongs to the thiolase-like superfamily. Beta-ketoacyl-ACP synthases family.</text>
</comment>
<dbReference type="Proteomes" id="UP000028981">
    <property type="component" value="Unassembled WGS sequence"/>
</dbReference>
<gene>
    <name evidence="15" type="ORF">JP75_22540</name>
</gene>
<dbReference type="EMBL" id="JQGC01000030">
    <property type="protein sequence ID" value="KFL29160.1"/>
    <property type="molecule type" value="Genomic_DNA"/>
</dbReference>
<dbReference type="PROSITE" id="PS00606">
    <property type="entry name" value="KS3_1"/>
    <property type="match status" value="1"/>
</dbReference>
<evidence type="ECO:0000256" key="9">
    <source>
        <dbReference type="ARBA" id="ARBA00023160"/>
    </source>
</evidence>
<evidence type="ECO:0000256" key="3">
    <source>
        <dbReference type="ARBA" id="ARBA00012356"/>
    </source>
</evidence>
<dbReference type="FunFam" id="3.40.47.10:FF:000018">
    <property type="entry name" value="3-oxoacyl-[acyl-carrier-protein] synthase 2"/>
    <property type="match status" value="1"/>
</dbReference>
<evidence type="ECO:0000256" key="13">
    <source>
        <dbReference type="RuleBase" id="RU003694"/>
    </source>
</evidence>
<dbReference type="InterPro" id="IPR016039">
    <property type="entry name" value="Thiolase-like"/>
</dbReference>
<dbReference type="InterPro" id="IPR000794">
    <property type="entry name" value="Beta-ketoacyl_synthase"/>
</dbReference>
<keyword evidence="8" id="KW-0443">Lipid metabolism</keyword>